<dbReference type="InterPro" id="IPR036730">
    <property type="entry name" value="P22_tailspike_N_sf"/>
</dbReference>
<organism evidence="3">
    <name type="scientific">Salmonella enterica subsp. houtenae serovar 18:z36,z38:-</name>
    <dbReference type="NCBI Taxonomy" id="2577510"/>
    <lineage>
        <taxon>Bacteria</taxon>
        <taxon>Pseudomonadati</taxon>
        <taxon>Pseudomonadota</taxon>
        <taxon>Gammaproteobacteria</taxon>
        <taxon>Enterobacterales</taxon>
        <taxon>Enterobacteriaceae</taxon>
        <taxon>Salmonella</taxon>
    </lineage>
</organism>
<dbReference type="SMART" id="SM00710">
    <property type="entry name" value="PbH1"/>
    <property type="match status" value="5"/>
</dbReference>
<dbReference type="SUPFAM" id="SSF51126">
    <property type="entry name" value="Pectin lyase-like"/>
    <property type="match status" value="1"/>
</dbReference>
<dbReference type="InterPro" id="IPR006626">
    <property type="entry name" value="PbH1"/>
</dbReference>
<dbReference type="EMBL" id="DAAROR010000003">
    <property type="protein sequence ID" value="HAE3258373.1"/>
    <property type="molecule type" value="Genomic_DNA"/>
</dbReference>
<feature type="domain" description="Right handed beta helix" evidence="2">
    <location>
        <begin position="430"/>
        <end position="581"/>
    </location>
</feature>
<dbReference type="Pfam" id="PF13229">
    <property type="entry name" value="Beta_helix"/>
    <property type="match status" value="1"/>
</dbReference>
<accession>A0A729Q7I6</accession>
<dbReference type="InterPro" id="IPR012334">
    <property type="entry name" value="Pectin_lyas_fold"/>
</dbReference>
<evidence type="ECO:0000313" key="3">
    <source>
        <dbReference type="EMBL" id="HAE3258373.1"/>
    </source>
</evidence>
<gene>
    <name evidence="3" type="ORF">G3430_000506</name>
</gene>
<sequence>MTDITANVIISMPSQLFTMARSFKAVANGKIYIGKIDTDPVNPENQIPVYVENEDGSHVTVAQPIVINAAGYPIYNGQIAKFVTVQGHSMAVYDAYGAQQFYFPNVLKYDPDQLRQDLSSQGGVNLVNGAVSYDNLGSEDGFNLIGEYAEISNLRNAAPSVGDKVMVKEHTTGRGLLGGGVFVAVSGNYTDDDGVFISSASPSVYWVRSGAGSHVIIEWFGGQVDNQSVDHSPILANAQKIPGRSIECQYGSYYYTPPCVIQPDMHFVGSGGAKTFWRNKNINDDATVFFANTGMSSKWAENTIFERIHFSNDLSTQANKAAFSMTNVGLFKFNNCGFYNAPIYASDLHFVTWNGCVFIKSPVTMNEALVSPAFPINEMPSFIDCYMVESPIDITDVTDLHLNNTVMFYGPFGIKSTSHRPLQSIADSRGYPIMITNSTIDNIDGYCLDLNGVALATITNSLFSGGRVSSTAAIRLTEVLGLSFNSNVIHFAGQECMYLYDVQNLLMGNNQFSSCNGYAIKAEYCRNVTVNGNFFGNQKVTGGWNTCTGGINFNTNDNLAWLITGNAFVGVPGAVGQTGSGRTVYTAIGNSGLPDN</sequence>
<reference evidence="3" key="1">
    <citation type="journal article" date="2018" name="Genome Biol.">
        <title>SKESA: strategic k-mer extension for scrupulous assemblies.</title>
        <authorList>
            <person name="Souvorov A."/>
            <person name="Agarwala R."/>
            <person name="Lipman D.J."/>
        </authorList>
    </citation>
    <scope>NUCLEOTIDE SEQUENCE</scope>
    <source>
        <strain evidence="3">12-6852</strain>
    </source>
</reference>
<evidence type="ECO:0000259" key="1">
    <source>
        <dbReference type="Pfam" id="PF09008"/>
    </source>
</evidence>
<dbReference type="InterPro" id="IPR039448">
    <property type="entry name" value="Beta_helix"/>
</dbReference>
<dbReference type="InterPro" id="IPR009093">
    <property type="entry name" value="P22_tailspike_N"/>
</dbReference>
<dbReference type="InterPro" id="IPR011050">
    <property type="entry name" value="Pectin_lyase_fold/virulence"/>
</dbReference>
<proteinExistence type="predicted"/>
<dbReference type="FunFam" id="2.170.14.10:FF:000001">
    <property type="entry name" value="Tail spike protein"/>
    <property type="match status" value="1"/>
</dbReference>
<name>A0A729Q7I6_SALHO</name>
<dbReference type="SUPFAM" id="SSF51327">
    <property type="entry name" value="Head-binding domain of phage P22 tailspike protein"/>
    <property type="match status" value="1"/>
</dbReference>
<protein>
    <submittedName>
        <fullName evidence="3">Phage tail protein</fullName>
    </submittedName>
</protein>
<dbReference type="Gene3D" id="2.170.14.10">
    <property type="entry name" value="Phage P22 tailspike-like, N-terminal domain"/>
    <property type="match status" value="1"/>
</dbReference>
<evidence type="ECO:0000259" key="2">
    <source>
        <dbReference type="Pfam" id="PF13229"/>
    </source>
</evidence>
<feature type="domain" description="Bacteriophage P22 tailspike N-terminal" evidence="1">
    <location>
        <begin position="1"/>
        <end position="113"/>
    </location>
</feature>
<dbReference type="AlphaFoldDB" id="A0A729Q7I6"/>
<dbReference type="Pfam" id="PF09008">
    <property type="entry name" value="Head_binding"/>
    <property type="match status" value="1"/>
</dbReference>
<dbReference type="Gene3D" id="2.160.20.10">
    <property type="entry name" value="Single-stranded right-handed beta-helix, Pectin lyase-like"/>
    <property type="match status" value="1"/>
</dbReference>
<comment type="caution">
    <text evidence="3">The sequence shown here is derived from an EMBL/GenBank/DDBJ whole genome shotgun (WGS) entry which is preliminary data.</text>
</comment>
<reference evidence="3" key="2">
    <citation type="submission" date="2018-07" db="EMBL/GenBank/DDBJ databases">
        <authorList>
            <consortium name="NCBI Pathogen Detection Project"/>
        </authorList>
    </citation>
    <scope>NUCLEOTIDE SEQUENCE</scope>
    <source>
        <strain evidence="3">12-6852</strain>
    </source>
</reference>